<organism evidence="3 4">
    <name type="scientific">Anthostomella pinea</name>
    <dbReference type="NCBI Taxonomy" id="933095"/>
    <lineage>
        <taxon>Eukaryota</taxon>
        <taxon>Fungi</taxon>
        <taxon>Dikarya</taxon>
        <taxon>Ascomycota</taxon>
        <taxon>Pezizomycotina</taxon>
        <taxon>Sordariomycetes</taxon>
        <taxon>Xylariomycetidae</taxon>
        <taxon>Xylariales</taxon>
        <taxon>Xylariaceae</taxon>
        <taxon>Anthostomella</taxon>
    </lineage>
</organism>
<comment type="caution">
    <text evidence="3">The sequence shown here is derived from an EMBL/GenBank/DDBJ whole genome shotgun (WGS) entry which is preliminary data.</text>
</comment>
<dbReference type="Pfam" id="PF11790">
    <property type="entry name" value="Glyco_hydro_cc"/>
    <property type="match status" value="1"/>
</dbReference>
<dbReference type="GO" id="GO:0009277">
    <property type="term" value="C:fungal-type cell wall"/>
    <property type="evidence" value="ECO:0007669"/>
    <property type="project" value="TreeGrafter"/>
</dbReference>
<sequence length="314" mass="33650">MFISCALALAVSSVALAQTSSSKRGLVFVPNADSAKDNQIWVQSGSDLTWYYNYDAMPSPAFAGVSQADFEFVPQLWGNTDGTTFLDQVEGLIDSGRNITHVLGFNEPDGPAQYGGSNMDPSVAAGVWVQNIAPLADKGVKLGLPACTGGTGGIPWLQQFLGNCSSLISTGGHTKNCTYDFVTIHWYGNFEGLASHMGSYSAAFPNVTQWITEYNLNDQDLTTTQSFYNTSSQYFDRIDSVARYSLFGSFRSKDSNVGPNAVMLNNDGKLTDIGSWYLGGTATGVKPQSAAGRYQAHVLWAVAFAAAGSVLLWT</sequence>
<feature type="signal peptide" evidence="1">
    <location>
        <begin position="1"/>
        <end position="17"/>
    </location>
</feature>
<keyword evidence="4" id="KW-1185">Reference proteome</keyword>
<name>A0AAI8VWV5_9PEZI</name>
<dbReference type="Proteomes" id="UP001295740">
    <property type="component" value="Unassembled WGS sequence"/>
</dbReference>
<dbReference type="EMBL" id="CAUWAG010000019">
    <property type="protein sequence ID" value="CAJ2512577.1"/>
    <property type="molecule type" value="Genomic_DNA"/>
</dbReference>
<dbReference type="FunFam" id="3.20.20.80:FF:000207">
    <property type="entry name" value="Glycoside hydrolase family 128 protein"/>
    <property type="match status" value="1"/>
</dbReference>
<evidence type="ECO:0000313" key="4">
    <source>
        <dbReference type="Proteomes" id="UP001295740"/>
    </source>
</evidence>
<dbReference type="InterPro" id="IPR017853">
    <property type="entry name" value="GH"/>
</dbReference>
<reference evidence="3" key="1">
    <citation type="submission" date="2023-10" db="EMBL/GenBank/DDBJ databases">
        <authorList>
            <person name="Hackl T."/>
        </authorList>
    </citation>
    <scope>NUCLEOTIDE SEQUENCE</scope>
</reference>
<evidence type="ECO:0000256" key="1">
    <source>
        <dbReference type="SAM" id="SignalP"/>
    </source>
</evidence>
<dbReference type="Gene3D" id="3.20.20.80">
    <property type="entry name" value="Glycosidases"/>
    <property type="match status" value="1"/>
</dbReference>
<evidence type="ECO:0000259" key="2">
    <source>
        <dbReference type="Pfam" id="PF11790"/>
    </source>
</evidence>
<accession>A0AAI8VWV5</accession>
<dbReference type="SUPFAM" id="SSF51445">
    <property type="entry name" value="(Trans)glycosidases"/>
    <property type="match status" value="1"/>
</dbReference>
<keyword evidence="1" id="KW-0732">Signal</keyword>
<dbReference type="InterPro" id="IPR053183">
    <property type="entry name" value="ASL1"/>
</dbReference>
<proteinExistence type="predicted"/>
<protein>
    <submittedName>
        <fullName evidence="3">Uu.00g055920.m01.CDS01</fullName>
    </submittedName>
</protein>
<gene>
    <name evidence="3" type="ORF">KHLLAP_LOCUS13045</name>
</gene>
<dbReference type="InterPro" id="IPR024655">
    <property type="entry name" value="Asl1_glyco_hydro_catalytic"/>
</dbReference>
<dbReference type="GO" id="GO:0071966">
    <property type="term" value="P:fungal-type cell wall polysaccharide metabolic process"/>
    <property type="evidence" value="ECO:0007669"/>
    <property type="project" value="TreeGrafter"/>
</dbReference>
<dbReference type="AlphaFoldDB" id="A0AAI8VWV5"/>
<dbReference type="PANTHER" id="PTHR34154:SF3">
    <property type="entry name" value="ALKALI-SENSITIVE LINKAGE PROTEIN 1"/>
    <property type="match status" value="1"/>
</dbReference>
<evidence type="ECO:0000313" key="3">
    <source>
        <dbReference type="EMBL" id="CAJ2512577.1"/>
    </source>
</evidence>
<feature type="domain" description="Asl1-like glycosyl hydrolase catalytic" evidence="2">
    <location>
        <begin position="27"/>
        <end position="277"/>
    </location>
</feature>
<feature type="chain" id="PRO_5042489888" evidence="1">
    <location>
        <begin position="18"/>
        <end position="314"/>
    </location>
</feature>
<dbReference type="PANTHER" id="PTHR34154">
    <property type="entry name" value="ALKALI-SENSITIVE LINKAGE PROTEIN 1"/>
    <property type="match status" value="1"/>
</dbReference>